<dbReference type="InterPro" id="IPR023387">
    <property type="entry name" value="DUF1653-like_dom"/>
</dbReference>
<dbReference type="InterPro" id="IPR037135">
    <property type="entry name" value="DUF1653-like_dom_sf"/>
</dbReference>
<keyword evidence="3" id="KW-1185">Reference proteome</keyword>
<organism evidence="2 3">
    <name type="scientific">Limnoglobus roseus</name>
    <dbReference type="NCBI Taxonomy" id="2598579"/>
    <lineage>
        <taxon>Bacteria</taxon>
        <taxon>Pseudomonadati</taxon>
        <taxon>Planctomycetota</taxon>
        <taxon>Planctomycetia</taxon>
        <taxon>Gemmatales</taxon>
        <taxon>Gemmataceae</taxon>
        <taxon>Limnoglobus</taxon>
    </lineage>
</organism>
<dbReference type="OrthoDB" id="371169at2"/>
<dbReference type="Pfam" id="PF07866">
    <property type="entry name" value="DUF1653"/>
    <property type="match status" value="1"/>
</dbReference>
<protein>
    <recommendedName>
        <fullName evidence="1">DUF1653 domain-containing protein</fullName>
    </recommendedName>
</protein>
<dbReference type="EMBL" id="CP042425">
    <property type="protein sequence ID" value="QEL17679.1"/>
    <property type="molecule type" value="Genomic_DNA"/>
</dbReference>
<reference evidence="3" key="1">
    <citation type="submission" date="2019-08" db="EMBL/GenBank/DDBJ databases">
        <title>Limnoglobus roseus gen. nov., sp. nov., a novel freshwater planctomycete with a giant genome from the family Gemmataceae.</title>
        <authorList>
            <person name="Kulichevskaya I.S."/>
            <person name="Naumoff D.G."/>
            <person name="Miroshnikov K."/>
            <person name="Ivanova A."/>
            <person name="Philippov D.A."/>
            <person name="Hakobyan A."/>
            <person name="Rijpstra I.C."/>
            <person name="Sinninghe Damste J.S."/>
            <person name="Liesack W."/>
            <person name="Dedysh S.N."/>
        </authorList>
    </citation>
    <scope>NUCLEOTIDE SEQUENCE [LARGE SCALE GENOMIC DNA]</scope>
    <source>
        <strain evidence="3">PX52</strain>
    </source>
</reference>
<evidence type="ECO:0000313" key="3">
    <source>
        <dbReference type="Proteomes" id="UP000324974"/>
    </source>
</evidence>
<name>A0A5C1AE69_9BACT</name>
<dbReference type="Proteomes" id="UP000324974">
    <property type="component" value="Chromosome"/>
</dbReference>
<evidence type="ECO:0000259" key="1">
    <source>
        <dbReference type="Pfam" id="PF07866"/>
    </source>
</evidence>
<feature type="domain" description="DUF1653" evidence="1">
    <location>
        <begin position="8"/>
        <end position="68"/>
    </location>
</feature>
<evidence type="ECO:0000313" key="2">
    <source>
        <dbReference type="EMBL" id="QEL17679.1"/>
    </source>
</evidence>
<dbReference type="Gene3D" id="2.30.30.320">
    <property type="entry name" value="DUF1653-like domain"/>
    <property type="match status" value="1"/>
</dbReference>
<dbReference type="AlphaFoldDB" id="A0A5C1AE69"/>
<proteinExistence type="predicted"/>
<accession>A0A5C1AE69</accession>
<dbReference type="KEGG" id="lrs:PX52LOC_04677"/>
<sequence length="93" mass="10345">MTDEVKAGRYRHFKGQEYEVVDVACHHETKEAFVVYRALYGERLTWVRPVADFVARVDVPGGGSVARFLYIGTTCDEFPAEDSGDAREGDASA</sequence>
<dbReference type="RefSeq" id="WP_149112256.1">
    <property type="nucleotide sequence ID" value="NZ_CP042425.1"/>
</dbReference>
<gene>
    <name evidence="2" type="ORF">PX52LOC_04677</name>
</gene>